<evidence type="ECO:0000256" key="2">
    <source>
        <dbReference type="ARBA" id="ARBA00022833"/>
    </source>
</evidence>
<dbReference type="InterPro" id="IPR016192">
    <property type="entry name" value="APOBEC/CMP_deaminase_Zn-bd"/>
</dbReference>
<comment type="caution">
    <text evidence="4">The sequence shown here is derived from an EMBL/GenBank/DDBJ whole genome shotgun (WGS) entry which is preliminary data.</text>
</comment>
<organism evidence="4 5">
    <name type="scientific">Candidatus Methanocrinis alkalitolerans</name>
    <dbReference type="NCBI Taxonomy" id="3033395"/>
    <lineage>
        <taxon>Archaea</taxon>
        <taxon>Methanobacteriati</taxon>
        <taxon>Methanobacteriota</taxon>
        <taxon>Stenosarchaea group</taxon>
        <taxon>Methanomicrobia</taxon>
        <taxon>Methanotrichales</taxon>
        <taxon>Methanotrichaceae</taxon>
        <taxon>Methanocrinis</taxon>
    </lineage>
</organism>
<dbReference type="PANTHER" id="PTHR11079">
    <property type="entry name" value="CYTOSINE DEAMINASE FAMILY MEMBER"/>
    <property type="match status" value="1"/>
</dbReference>
<proteinExistence type="predicted"/>
<name>A0ABT5XCZ7_9EURY</name>
<dbReference type="PROSITE" id="PS51747">
    <property type="entry name" value="CYT_DCMP_DEAMINASES_2"/>
    <property type="match status" value="1"/>
</dbReference>
<dbReference type="CDD" id="cd01285">
    <property type="entry name" value="nucleoside_deaminase"/>
    <property type="match status" value="1"/>
</dbReference>
<protein>
    <submittedName>
        <fullName evidence="4">Nucleoside deaminase</fullName>
    </submittedName>
</protein>
<gene>
    <name evidence="4" type="ORF">P0O24_02995</name>
</gene>
<dbReference type="PROSITE" id="PS00903">
    <property type="entry name" value="CYT_DCMP_DEAMINASES_1"/>
    <property type="match status" value="1"/>
</dbReference>
<sequence length="165" mass="18572">MKGGRDEEARSMNEFLALALEEARAGIENDDGGPFGAVVVRDGVVISKAHNEVLKRNDPTAHAEILAIREASSILGRYDLSTCEIYSTSQPCPMCFAAIFWARIRRLVYGTTREDVAGIGFDDSLIYQVIRGEAEAEEMEMVNVDRDRCIEVLEEWERRPGRRVY</sequence>
<dbReference type="Proteomes" id="UP001215956">
    <property type="component" value="Unassembled WGS sequence"/>
</dbReference>
<keyword evidence="5" id="KW-1185">Reference proteome</keyword>
<dbReference type="InterPro" id="IPR002125">
    <property type="entry name" value="CMP_dCMP_dom"/>
</dbReference>
<dbReference type="SUPFAM" id="SSF53927">
    <property type="entry name" value="Cytidine deaminase-like"/>
    <property type="match status" value="1"/>
</dbReference>
<dbReference type="PANTHER" id="PTHR11079:SF161">
    <property type="entry name" value="CMP_DCMP-TYPE DEAMINASE DOMAIN-CONTAINING PROTEIN"/>
    <property type="match status" value="1"/>
</dbReference>
<evidence type="ECO:0000313" key="5">
    <source>
        <dbReference type="Proteomes" id="UP001215956"/>
    </source>
</evidence>
<dbReference type="Gene3D" id="3.40.140.10">
    <property type="entry name" value="Cytidine Deaminase, domain 2"/>
    <property type="match status" value="1"/>
</dbReference>
<evidence type="ECO:0000313" key="4">
    <source>
        <dbReference type="EMBL" id="MDF0592547.1"/>
    </source>
</evidence>
<evidence type="ECO:0000259" key="3">
    <source>
        <dbReference type="PROSITE" id="PS51747"/>
    </source>
</evidence>
<reference evidence="4 5" key="1">
    <citation type="submission" date="2023-03" db="EMBL/GenBank/DDBJ databases">
        <title>Whole genome sequencing of Methanotrichaceae archaeon M04Ac.</title>
        <authorList>
            <person name="Khomyakova M.A."/>
            <person name="Merkel A.Y."/>
            <person name="Slobodkin A.I."/>
        </authorList>
    </citation>
    <scope>NUCLEOTIDE SEQUENCE [LARGE SCALE GENOMIC DNA]</scope>
    <source>
        <strain evidence="4 5">M04Ac</strain>
    </source>
</reference>
<keyword evidence="2" id="KW-0862">Zinc</keyword>
<dbReference type="EMBL" id="JARFPL010000006">
    <property type="protein sequence ID" value="MDF0592547.1"/>
    <property type="molecule type" value="Genomic_DNA"/>
</dbReference>
<dbReference type="Pfam" id="PF00383">
    <property type="entry name" value="dCMP_cyt_deam_1"/>
    <property type="match status" value="1"/>
</dbReference>
<dbReference type="InterPro" id="IPR016193">
    <property type="entry name" value="Cytidine_deaminase-like"/>
</dbReference>
<keyword evidence="1" id="KW-0479">Metal-binding</keyword>
<evidence type="ECO:0000256" key="1">
    <source>
        <dbReference type="ARBA" id="ARBA00022723"/>
    </source>
</evidence>
<feature type="domain" description="CMP/dCMP-type deaminase" evidence="3">
    <location>
        <begin position="10"/>
        <end position="122"/>
    </location>
</feature>
<accession>A0ABT5XCZ7</accession>